<dbReference type="STRING" id="1089455.MOPEL_113_00110"/>
<dbReference type="PIRSF" id="PIRSF007531">
    <property type="entry name" value="CPT"/>
    <property type="match status" value="1"/>
</dbReference>
<gene>
    <name evidence="2" type="ORF">MOPEL_113_00110</name>
</gene>
<organism evidence="2 3">
    <name type="scientific">Mobilicoccus pelagius NBRC 104925</name>
    <dbReference type="NCBI Taxonomy" id="1089455"/>
    <lineage>
        <taxon>Bacteria</taxon>
        <taxon>Bacillati</taxon>
        <taxon>Actinomycetota</taxon>
        <taxon>Actinomycetes</taxon>
        <taxon>Micrococcales</taxon>
        <taxon>Dermatophilaceae</taxon>
        <taxon>Mobilicoccus</taxon>
    </lineage>
</organism>
<comment type="caution">
    <text evidence="2">The sequence shown here is derived from an EMBL/GenBank/DDBJ whole genome shotgun (WGS) entry which is preliminary data.</text>
</comment>
<reference evidence="2 3" key="1">
    <citation type="submission" date="2012-02" db="EMBL/GenBank/DDBJ databases">
        <title>Whole genome shotgun sequence of Mobilicoccus pelagius NBRC 104925.</title>
        <authorList>
            <person name="Yoshida Y."/>
            <person name="Hosoyama A."/>
            <person name="Tsuchikane K."/>
            <person name="Katsumata H."/>
            <person name="Yamazaki S."/>
            <person name="Fujita N."/>
        </authorList>
    </citation>
    <scope>NUCLEOTIDE SEQUENCE [LARGE SCALE GENOMIC DNA]</scope>
    <source>
        <strain evidence="2 3">NBRC 104925</strain>
    </source>
</reference>
<dbReference type="Pfam" id="PF07931">
    <property type="entry name" value="CPT"/>
    <property type="match status" value="1"/>
</dbReference>
<dbReference type="InterPro" id="IPR027417">
    <property type="entry name" value="P-loop_NTPase"/>
</dbReference>
<dbReference type="InterPro" id="IPR012853">
    <property type="entry name" value="CPT"/>
</dbReference>
<keyword evidence="3" id="KW-1185">Reference proteome</keyword>
<dbReference type="GO" id="GO:0005524">
    <property type="term" value="F:ATP binding"/>
    <property type="evidence" value="ECO:0007669"/>
    <property type="project" value="InterPro"/>
</dbReference>
<keyword evidence="2" id="KW-0808">Transferase</keyword>
<dbReference type="GO" id="GO:0016740">
    <property type="term" value="F:transferase activity"/>
    <property type="evidence" value="ECO:0007669"/>
    <property type="project" value="UniProtKB-KW"/>
</dbReference>
<sequence length="159" mass="16658">MWLRFSVDTLIEACPAQLLQAGGLDITDDGTVDVGDAFTRIETCWMAGIAATARAGAHILLEDGFLSGPAAQARWRAALDGLTVAWVGVRLAPGLAAEREARRGDRAPGMAAAQATSIHEGIDYDLEINTATGTPTELAQAVAARIAGPVRQPPHTAMR</sequence>
<dbReference type="EMBL" id="BAFE01000084">
    <property type="protein sequence ID" value="GAB49331.1"/>
    <property type="molecule type" value="Genomic_DNA"/>
</dbReference>
<dbReference type="Proteomes" id="UP000004367">
    <property type="component" value="Unassembled WGS sequence"/>
</dbReference>
<dbReference type="eggNOG" id="COG3896">
    <property type="taxonomic scope" value="Bacteria"/>
</dbReference>
<feature type="active site" evidence="1">
    <location>
        <position position="8"/>
    </location>
</feature>
<evidence type="ECO:0000256" key="1">
    <source>
        <dbReference type="PIRSR" id="PIRSR007531-1"/>
    </source>
</evidence>
<dbReference type="AlphaFoldDB" id="H5UUC3"/>
<protein>
    <submittedName>
        <fullName evidence="2">Putative chloramphenicol 3-O phosphotransferase</fullName>
    </submittedName>
</protein>
<name>H5UUC3_9MICO</name>
<dbReference type="Gene3D" id="3.40.50.300">
    <property type="entry name" value="P-loop containing nucleotide triphosphate hydrolases"/>
    <property type="match status" value="1"/>
</dbReference>
<accession>H5UUC3</accession>
<evidence type="ECO:0000313" key="3">
    <source>
        <dbReference type="Proteomes" id="UP000004367"/>
    </source>
</evidence>
<proteinExistence type="predicted"/>
<dbReference type="OrthoDB" id="3538329at2"/>
<evidence type="ECO:0000313" key="2">
    <source>
        <dbReference type="EMBL" id="GAB49331.1"/>
    </source>
</evidence>